<accession>A0A382Z3D0</accession>
<protein>
    <submittedName>
        <fullName evidence="2">Uncharacterized protein</fullName>
    </submittedName>
</protein>
<organism evidence="2">
    <name type="scientific">marine metagenome</name>
    <dbReference type="NCBI Taxonomy" id="408172"/>
    <lineage>
        <taxon>unclassified sequences</taxon>
        <taxon>metagenomes</taxon>
        <taxon>ecological metagenomes</taxon>
    </lineage>
</organism>
<keyword evidence="1" id="KW-0812">Transmembrane</keyword>
<sequence length="126" mass="14774">MDVVTELNIDWQGLYTAFQTWSWSTLLISLVIVILVGLVLYLRSDINRRQFRLELANQELIIQKGLFLPYGFQNYLPKDASLAGIYEPLKAPKTFVYNTNELFDDRTELDRVLFAIVSEWIRQTVR</sequence>
<dbReference type="EMBL" id="UINC01180695">
    <property type="protein sequence ID" value="SVD90024.1"/>
    <property type="molecule type" value="Genomic_DNA"/>
</dbReference>
<gene>
    <name evidence="2" type="ORF">METZ01_LOCUS442878</name>
</gene>
<keyword evidence="1" id="KW-1133">Transmembrane helix</keyword>
<proteinExistence type="predicted"/>
<name>A0A382Z3D0_9ZZZZ</name>
<feature type="transmembrane region" description="Helical" evidence="1">
    <location>
        <begin position="20"/>
        <end position="42"/>
    </location>
</feature>
<dbReference type="AlphaFoldDB" id="A0A382Z3D0"/>
<evidence type="ECO:0000256" key="1">
    <source>
        <dbReference type="SAM" id="Phobius"/>
    </source>
</evidence>
<evidence type="ECO:0000313" key="2">
    <source>
        <dbReference type="EMBL" id="SVD90024.1"/>
    </source>
</evidence>
<reference evidence="2" key="1">
    <citation type="submission" date="2018-05" db="EMBL/GenBank/DDBJ databases">
        <authorList>
            <person name="Lanie J.A."/>
            <person name="Ng W.-L."/>
            <person name="Kazmierczak K.M."/>
            <person name="Andrzejewski T.M."/>
            <person name="Davidsen T.M."/>
            <person name="Wayne K.J."/>
            <person name="Tettelin H."/>
            <person name="Glass J.I."/>
            <person name="Rusch D."/>
            <person name="Podicherti R."/>
            <person name="Tsui H.-C.T."/>
            <person name="Winkler M.E."/>
        </authorList>
    </citation>
    <scope>NUCLEOTIDE SEQUENCE</scope>
</reference>
<feature type="non-terminal residue" evidence="2">
    <location>
        <position position="126"/>
    </location>
</feature>
<keyword evidence="1" id="KW-0472">Membrane</keyword>